<comment type="caution">
    <text evidence="8">The sequence shown here is derived from an EMBL/GenBank/DDBJ whole genome shotgun (WGS) entry which is preliminary data.</text>
</comment>
<dbReference type="Proteomes" id="UP000672602">
    <property type="component" value="Unassembled WGS sequence"/>
</dbReference>
<dbReference type="PANTHER" id="PTHR12318:SF0">
    <property type="entry name" value="ACYL-COENZYME A DIPHOSPHATASE NUDT19"/>
    <property type="match status" value="1"/>
</dbReference>
<evidence type="ECO:0000256" key="2">
    <source>
        <dbReference type="ARBA" id="ARBA00001946"/>
    </source>
</evidence>
<evidence type="ECO:0000256" key="5">
    <source>
        <dbReference type="ARBA" id="ARBA00022842"/>
    </source>
</evidence>
<dbReference type="InterPro" id="IPR039121">
    <property type="entry name" value="NUDT19"/>
</dbReference>
<evidence type="ECO:0000313" key="8">
    <source>
        <dbReference type="EMBL" id="MBP5856910.1"/>
    </source>
</evidence>
<protein>
    <submittedName>
        <fullName evidence="8">NUDIX hydrolase</fullName>
    </submittedName>
</protein>
<evidence type="ECO:0000256" key="6">
    <source>
        <dbReference type="ARBA" id="ARBA00023211"/>
    </source>
</evidence>
<comment type="cofactor">
    <cofactor evidence="1">
        <name>Mn(2+)</name>
        <dbReference type="ChEBI" id="CHEBI:29035"/>
    </cofactor>
</comment>
<sequence>MKAPPVPGTPPAEKAVIPRPSASLVLLRANPAQDGTGDAGAPDAALHVLMGRRPEGARFMPGVHVFPGGGLESQDTADAAAMLGTAPAPPQLTRTLARPEEASPLLWAALRETWEETGVLIGQGPLKAPVSEDPASVSARIAYERAGLSPAGTAHYIARAITPAASPIRFDTRFFLAFAEAVHGTPRASGELPTVEWMTVEAALASETVRGVSKFVLHEALALAAEPTRLADPDRPVRCFTYVDGELVITAE</sequence>
<evidence type="ECO:0000259" key="7">
    <source>
        <dbReference type="PROSITE" id="PS51462"/>
    </source>
</evidence>
<dbReference type="RefSeq" id="WP_210681491.1">
    <property type="nucleotide sequence ID" value="NZ_JAGMWN010000003.1"/>
</dbReference>
<dbReference type="PANTHER" id="PTHR12318">
    <property type="entry name" value="TESTOSTERONE-REGULATED PROTEIN RP2"/>
    <property type="match status" value="1"/>
</dbReference>
<evidence type="ECO:0000256" key="3">
    <source>
        <dbReference type="ARBA" id="ARBA00022723"/>
    </source>
</evidence>
<dbReference type="AlphaFoldDB" id="A0A8J7RYG8"/>
<keyword evidence="5" id="KW-0460">Magnesium</keyword>
<name>A0A8J7RYG8_9PROT</name>
<dbReference type="PROSITE" id="PS51462">
    <property type="entry name" value="NUDIX"/>
    <property type="match status" value="1"/>
</dbReference>
<keyword evidence="6" id="KW-0464">Manganese</keyword>
<comment type="cofactor">
    <cofactor evidence="2">
        <name>Mg(2+)</name>
        <dbReference type="ChEBI" id="CHEBI:18420"/>
    </cofactor>
</comment>
<accession>A0A8J7RYG8</accession>
<dbReference type="GO" id="GO:0046872">
    <property type="term" value="F:metal ion binding"/>
    <property type="evidence" value="ECO:0007669"/>
    <property type="project" value="UniProtKB-KW"/>
</dbReference>
<evidence type="ECO:0000256" key="1">
    <source>
        <dbReference type="ARBA" id="ARBA00001936"/>
    </source>
</evidence>
<gene>
    <name evidence="8" type="ORF">KAJ83_07815</name>
</gene>
<dbReference type="SUPFAM" id="SSF55811">
    <property type="entry name" value="Nudix"/>
    <property type="match status" value="1"/>
</dbReference>
<organism evidence="8 9">
    <name type="scientific">Marivibrio halodurans</name>
    <dbReference type="NCBI Taxonomy" id="2039722"/>
    <lineage>
        <taxon>Bacteria</taxon>
        <taxon>Pseudomonadati</taxon>
        <taxon>Pseudomonadota</taxon>
        <taxon>Alphaproteobacteria</taxon>
        <taxon>Rhodospirillales</taxon>
        <taxon>Rhodospirillaceae</taxon>
        <taxon>Marivibrio</taxon>
    </lineage>
</organism>
<dbReference type="EMBL" id="JAGMWN010000003">
    <property type="protein sequence ID" value="MBP5856910.1"/>
    <property type="molecule type" value="Genomic_DNA"/>
</dbReference>
<dbReference type="InterPro" id="IPR015797">
    <property type="entry name" value="NUDIX_hydrolase-like_dom_sf"/>
</dbReference>
<dbReference type="InterPro" id="IPR000086">
    <property type="entry name" value="NUDIX_hydrolase_dom"/>
</dbReference>
<keyword evidence="9" id="KW-1185">Reference proteome</keyword>
<dbReference type="Gene3D" id="3.90.79.10">
    <property type="entry name" value="Nucleoside Triphosphate Pyrophosphohydrolase"/>
    <property type="match status" value="1"/>
</dbReference>
<keyword evidence="4 8" id="KW-0378">Hydrolase</keyword>
<keyword evidence="3" id="KW-0479">Metal-binding</keyword>
<reference evidence="8" key="1">
    <citation type="submission" date="2021-04" db="EMBL/GenBank/DDBJ databases">
        <authorList>
            <person name="Zhang D.-C."/>
        </authorList>
    </citation>
    <scope>NUCLEOTIDE SEQUENCE</scope>
    <source>
        <strain evidence="8">CGMCC 1.15697</strain>
    </source>
</reference>
<dbReference type="CDD" id="cd18870">
    <property type="entry name" value="NUDIX_AcylCoAdiphos_Nudt19"/>
    <property type="match status" value="1"/>
</dbReference>
<proteinExistence type="predicted"/>
<evidence type="ECO:0000313" key="9">
    <source>
        <dbReference type="Proteomes" id="UP000672602"/>
    </source>
</evidence>
<dbReference type="GO" id="GO:0016818">
    <property type="term" value="F:hydrolase activity, acting on acid anhydrides, in phosphorus-containing anhydrides"/>
    <property type="evidence" value="ECO:0007669"/>
    <property type="project" value="InterPro"/>
</dbReference>
<feature type="domain" description="Nudix hydrolase" evidence="7">
    <location>
        <begin position="18"/>
        <end position="225"/>
    </location>
</feature>
<evidence type="ECO:0000256" key="4">
    <source>
        <dbReference type="ARBA" id="ARBA00022801"/>
    </source>
</evidence>